<dbReference type="VEuPathDB" id="FungiDB:MSYG_1748"/>
<evidence type="ECO:0000256" key="1">
    <source>
        <dbReference type="SAM" id="Coils"/>
    </source>
</evidence>
<evidence type="ECO:0000259" key="3">
    <source>
        <dbReference type="Pfam" id="PF12539"/>
    </source>
</evidence>
<dbReference type="GO" id="GO:0033551">
    <property type="term" value="C:monopolin complex"/>
    <property type="evidence" value="ECO:0007669"/>
    <property type="project" value="InterPro"/>
</dbReference>
<dbReference type="GO" id="GO:0051315">
    <property type="term" value="P:attachment of mitotic spindle microtubules to kinetochore"/>
    <property type="evidence" value="ECO:0007669"/>
    <property type="project" value="TreeGrafter"/>
</dbReference>
<dbReference type="CDD" id="cd23787">
    <property type="entry name" value="RWD_CSM1"/>
    <property type="match status" value="1"/>
</dbReference>
<dbReference type="Proteomes" id="UP000186303">
    <property type="component" value="Chromosome 3"/>
</dbReference>
<accession>A0A1M8A4M1</accession>
<reference evidence="5" key="1">
    <citation type="journal article" date="2017" name="Nucleic Acids Res.">
        <title>Proteogenomics produces comprehensive and highly accurate protein-coding gene annotation in a complete genome assembly of Malassezia sympodialis.</title>
        <authorList>
            <person name="Zhu Y."/>
            <person name="Engstroem P.G."/>
            <person name="Tellgren-Roth C."/>
            <person name="Baudo C.D."/>
            <person name="Kennell J.C."/>
            <person name="Sun S."/>
            <person name="Billmyre R.B."/>
            <person name="Schroeder M.S."/>
            <person name="Andersson A."/>
            <person name="Holm T."/>
            <person name="Sigurgeirsson B."/>
            <person name="Wu G."/>
            <person name="Sankaranarayanan S.R."/>
            <person name="Siddharthan R."/>
            <person name="Sanyal K."/>
            <person name="Lundeberg J."/>
            <person name="Nystedt B."/>
            <person name="Boekhout T."/>
            <person name="Dawson T.L. Jr."/>
            <person name="Heitman J."/>
            <person name="Scheynius A."/>
            <person name="Lehtioe J."/>
        </authorList>
    </citation>
    <scope>NUCLEOTIDE SEQUENCE [LARGE SCALE GENOMIC DNA]</scope>
    <source>
        <strain evidence="5">ATCC 42132</strain>
    </source>
</reference>
<dbReference type="GO" id="GO:0005730">
    <property type="term" value="C:nucleolus"/>
    <property type="evidence" value="ECO:0007669"/>
    <property type="project" value="TreeGrafter"/>
</dbReference>
<dbReference type="AlphaFoldDB" id="A0A1M8A4M1"/>
<evidence type="ECO:0000256" key="2">
    <source>
        <dbReference type="SAM" id="MobiDB-lite"/>
    </source>
</evidence>
<dbReference type="EMBL" id="LT671823">
    <property type="protein sequence ID" value="SHO77408.1"/>
    <property type="molecule type" value="Genomic_DNA"/>
</dbReference>
<dbReference type="STRING" id="1230383.A0A1M8A4M1"/>
<dbReference type="InterPro" id="IPR020981">
    <property type="entry name" value="Csm1/Pcs1_C"/>
</dbReference>
<dbReference type="GO" id="GO:1990644">
    <property type="term" value="F:microtubule site clamp"/>
    <property type="evidence" value="ECO:0007669"/>
    <property type="project" value="TreeGrafter"/>
</dbReference>
<dbReference type="GO" id="GO:0034506">
    <property type="term" value="C:chromosome, centromeric core domain"/>
    <property type="evidence" value="ECO:0007669"/>
    <property type="project" value="TreeGrafter"/>
</dbReference>
<evidence type="ECO:0000313" key="4">
    <source>
        <dbReference type="EMBL" id="SHO77408.1"/>
    </source>
</evidence>
<keyword evidence="1" id="KW-0175">Coiled coil</keyword>
<dbReference type="Pfam" id="PF12539">
    <property type="entry name" value="Csm1"/>
    <property type="match status" value="1"/>
</dbReference>
<dbReference type="GO" id="GO:0072686">
    <property type="term" value="C:mitotic spindle"/>
    <property type="evidence" value="ECO:0007669"/>
    <property type="project" value="TreeGrafter"/>
</dbReference>
<keyword evidence="5" id="KW-1185">Reference proteome</keyword>
<dbReference type="InterPro" id="IPR040349">
    <property type="entry name" value="Csm1/Pcs1"/>
</dbReference>
<dbReference type="PANTHER" id="PTHR28006">
    <property type="entry name" value="MONOPOLIN COMPLEX SUBUNIT CSM1"/>
    <property type="match status" value="1"/>
</dbReference>
<dbReference type="GO" id="GO:0045144">
    <property type="term" value="P:meiotic sister chromatid segregation"/>
    <property type="evidence" value="ECO:0007669"/>
    <property type="project" value="TreeGrafter"/>
</dbReference>
<feature type="domain" description="Monopolin complex subunit Csm1/Pcs1 C-terminal" evidence="3">
    <location>
        <begin position="243"/>
        <end position="339"/>
    </location>
</feature>
<protein>
    <recommendedName>
        <fullName evidence="3">Monopolin complex subunit Csm1/Pcs1 C-terminal domain-containing protein</fullName>
    </recommendedName>
</protein>
<feature type="region of interest" description="Disordered" evidence="2">
    <location>
        <begin position="1"/>
        <end position="82"/>
    </location>
</feature>
<dbReference type="Gene3D" id="3.90.1150.80">
    <property type="match status" value="1"/>
</dbReference>
<proteinExistence type="predicted"/>
<organism evidence="4 5">
    <name type="scientific">Malassezia sympodialis (strain ATCC 42132)</name>
    <name type="common">Atopic eczema-associated yeast</name>
    <dbReference type="NCBI Taxonomy" id="1230383"/>
    <lineage>
        <taxon>Eukaryota</taxon>
        <taxon>Fungi</taxon>
        <taxon>Dikarya</taxon>
        <taxon>Basidiomycota</taxon>
        <taxon>Ustilaginomycotina</taxon>
        <taxon>Malasseziomycetes</taxon>
        <taxon>Malasseziales</taxon>
        <taxon>Malasseziaceae</taxon>
        <taxon>Malassezia</taxon>
    </lineage>
</organism>
<dbReference type="OrthoDB" id="2431049at2759"/>
<feature type="coiled-coil region" evidence="1">
    <location>
        <begin position="155"/>
        <end position="239"/>
    </location>
</feature>
<gene>
    <name evidence="4" type="ORF">MSYG_1748</name>
</gene>
<dbReference type="PANTHER" id="PTHR28006:SF1">
    <property type="entry name" value="MONOPOLIN COMPLEX SUBUNIT CSM1"/>
    <property type="match status" value="1"/>
</dbReference>
<sequence>MAFGQQKVHGRRGRPPKDPSARAHIARASVVPDDLGDDMAGPSRPSPPAGTVALASGFAPTKLRKTQAGEPEPMSVMDPEHAQRTEEDFWQKLQDLRSQYENHNNERVLQAVRERDAIQAQFDRLKELRVTQSEKTLVEWKKASETRHRHTLESLAAWKNRAEHAEHRLREMDRHGESHRPAEPEADSSKLVHLEKEVSSLTNKLAEAKQALEEEALRRAQLETQLQAAESEKAVREDELAIRRMYEDLTGFTVTEVVMHDASQSSRRYEMVFTGTDYFNLQFSLEESRLSQVQEAHGDAAPARDDFIYIPHVDESRDAGLLASENMPDHFLEQIRFERSAATKFLNALHRSLRK</sequence>
<name>A0A1M8A4M1_MALS4</name>
<evidence type="ECO:0000313" key="5">
    <source>
        <dbReference type="Proteomes" id="UP000186303"/>
    </source>
</evidence>
<dbReference type="InterPro" id="IPR038608">
    <property type="entry name" value="Csm1/Pcs1_C_sf"/>
</dbReference>